<dbReference type="GO" id="GO:0005739">
    <property type="term" value="C:mitochondrion"/>
    <property type="evidence" value="ECO:0007669"/>
    <property type="project" value="TreeGrafter"/>
</dbReference>
<dbReference type="EMBL" id="JAANBB010000002">
    <property type="protein sequence ID" value="KAF7557990.1"/>
    <property type="molecule type" value="Genomic_DNA"/>
</dbReference>
<feature type="compositionally biased region" description="Polar residues" evidence="3">
    <location>
        <begin position="1000"/>
        <end position="1009"/>
    </location>
</feature>
<feature type="compositionally biased region" description="Low complexity" evidence="3">
    <location>
        <begin position="1018"/>
        <end position="1033"/>
    </location>
</feature>
<proteinExistence type="predicted"/>
<feature type="region of interest" description="Disordered" evidence="3">
    <location>
        <begin position="256"/>
        <end position="283"/>
    </location>
</feature>
<feature type="region of interest" description="Disordered" evidence="3">
    <location>
        <begin position="1000"/>
        <end position="1167"/>
    </location>
</feature>
<evidence type="ECO:0000256" key="1">
    <source>
        <dbReference type="ARBA" id="ARBA00022741"/>
    </source>
</evidence>
<dbReference type="InterPro" id="IPR000375">
    <property type="entry name" value="Dynamin_stalk"/>
</dbReference>
<feature type="compositionally biased region" description="Polar residues" evidence="3">
    <location>
        <begin position="1113"/>
        <end position="1128"/>
    </location>
</feature>
<evidence type="ECO:0000256" key="3">
    <source>
        <dbReference type="SAM" id="MobiDB-lite"/>
    </source>
</evidence>
<feature type="compositionally biased region" description="Low complexity" evidence="3">
    <location>
        <begin position="1068"/>
        <end position="1079"/>
    </location>
</feature>
<feature type="domain" description="GED" evidence="4">
    <location>
        <begin position="635"/>
        <end position="727"/>
    </location>
</feature>
<keyword evidence="2" id="KW-0342">GTP-binding</keyword>
<dbReference type="OrthoDB" id="415706at2759"/>
<feature type="compositionally biased region" description="Polar residues" evidence="3">
    <location>
        <begin position="893"/>
        <end position="910"/>
    </location>
</feature>
<evidence type="ECO:0000256" key="2">
    <source>
        <dbReference type="ARBA" id="ARBA00023134"/>
    </source>
</evidence>
<feature type="compositionally biased region" description="Polar residues" evidence="3">
    <location>
        <begin position="1208"/>
        <end position="1218"/>
    </location>
</feature>
<name>A0A9P5HH92_9HYPO</name>
<dbReference type="GO" id="GO:0003924">
    <property type="term" value="F:GTPase activity"/>
    <property type="evidence" value="ECO:0007669"/>
    <property type="project" value="InterPro"/>
</dbReference>
<feature type="compositionally biased region" description="Low complexity" evidence="3">
    <location>
        <begin position="942"/>
        <end position="955"/>
    </location>
</feature>
<keyword evidence="7" id="KW-1185">Reference proteome</keyword>
<feature type="compositionally biased region" description="Low complexity" evidence="3">
    <location>
        <begin position="861"/>
        <end position="876"/>
    </location>
</feature>
<protein>
    <submittedName>
        <fullName evidence="6">Uncharacterized protein</fullName>
    </submittedName>
</protein>
<dbReference type="SUPFAM" id="SSF52540">
    <property type="entry name" value="P-loop containing nucleoside triphosphate hydrolases"/>
    <property type="match status" value="1"/>
</dbReference>
<dbReference type="PRINTS" id="PR00195">
    <property type="entry name" value="DYNAMIN"/>
</dbReference>
<accession>A0A9P5HH92</accession>
<dbReference type="InterPro" id="IPR022812">
    <property type="entry name" value="Dynamin"/>
</dbReference>
<feature type="compositionally biased region" description="Basic residues" evidence="3">
    <location>
        <begin position="1231"/>
        <end position="1240"/>
    </location>
</feature>
<evidence type="ECO:0000259" key="5">
    <source>
        <dbReference type="PROSITE" id="PS51718"/>
    </source>
</evidence>
<dbReference type="GO" id="GO:0048312">
    <property type="term" value="P:intracellular distribution of mitochondria"/>
    <property type="evidence" value="ECO:0007669"/>
    <property type="project" value="TreeGrafter"/>
</dbReference>
<organism evidence="6 7">
    <name type="scientific">Cylindrodendrum hubeiense</name>
    <dbReference type="NCBI Taxonomy" id="595255"/>
    <lineage>
        <taxon>Eukaryota</taxon>
        <taxon>Fungi</taxon>
        <taxon>Dikarya</taxon>
        <taxon>Ascomycota</taxon>
        <taxon>Pezizomycotina</taxon>
        <taxon>Sordariomycetes</taxon>
        <taxon>Hypocreomycetidae</taxon>
        <taxon>Hypocreales</taxon>
        <taxon>Nectriaceae</taxon>
        <taxon>Cylindrodendrum</taxon>
    </lineage>
</organism>
<feature type="region of interest" description="Disordered" evidence="3">
    <location>
        <begin position="893"/>
        <end position="920"/>
    </location>
</feature>
<dbReference type="GO" id="GO:0008017">
    <property type="term" value="F:microtubule binding"/>
    <property type="evidence" value="ECO:0007669"/>
    <property type="project" value="TreeGrafter"/>
</dbReference>
<gene>
    <name evidence="6" type="ORF">G7Z17_g228</name>
</gene>
<dbReference type="CDD" id="cd08771">
    <property type="entry name" value="DLP_1"/>
    <property type="match status" value="1"/>
</dbReference>
<dbReference type="Proteomes" id="UP000722485">
    <property type="component" value="Unassembled WGS sequence"/>
</dbReference>
<dbReference type="Gene3D" id="1.20.120.1240">
    <property type="entry name" value="Dynamin, middle domain"/>
    <property type="match status" value="1"/>
</dbReference>
<dbReference type="GO" id="GO:0006897">
    <property type="term" value="P:endocytosis"/>
    <property type="evidence" value="ECO:0007669"/>
    <property type="project" value="TreeGrafter"/>
</dbReference>
<dbReference type="GO" id="GO:0000266">
    <property type="term" value="P:mitochondrial fission"/>
    <property type="evidence" value="ECO:0007669"/>
    <property type="project" value="TreeGrafter"/>
</dbReference>
<dbReference type="InterPro" id="IPR027417">
    <property type="entry name" value="P-loop_NTPase"/>
</dbReference>
<dbReference type="GO" id="GO:0016559">
    <property type="term" value="P:peroxisome fission"/>
    <property type="evidence" value="ECO:0007669"/>
    <property type="project" value="TreeGrafter"/>
</dbReference>
<dbReference type="PROSITE" id="PS51718">
    <property type="entry name" value="G_DYNAMIN_2"/>
    <property type="match status" value="1"/>
</dbReference>
<evidence type="ECO:0000259" key="4">
    <source>
        <dbReference type="PROSITE" id="PS51388"/>
    </source>
</evidence>
<feature type="region of interest" description="Disordered" evidence="3">
    <location>
        <begin position="1208"/>
        <end position="1240"/>
    </location>
</feature>
<evidence type="ECO:0000313" key="6">
    <source>
        <dbReference type="EMBL" id="KAF7557990.1"/>
    </source>
</evidence>
<feature type="region of interest" description="Disordered" evidence="3">
    <location>
        <begin position="703"/>
        <end position="788"/>
    </location>
</feature>
<feature type="region of interest" description="Disordered" evidence="3">
    <location>
        <begin position="839"/>
        <end position="879"/>
    </location>
</feature>
<dbReference type="PANTHER" id="PTHR11566:SF149">
    <property type="entry name" value="GTPASE, PUTATIVE (AFU_ORTHOLOGUE AFUA_6G11890)-RELATED"/>
    <property type="match status" value="1"/>
</dbReference>
<feature type="domain" description="Dynamin-type G" evidence="5">
    <location>
        <begin position="36"/>
        <end position="324"/>
    </location>
</feature>
<dbReference type="InterPro" id="IPR045063">
    <property type="entry name" value="Dynamin_N"/>
</dbReference>
<dbReference type="GO" id="GO:0005525">
    <property type="term" value="F:GTP binding"/>
    <property type="evidence" value="ECO:0007669"/>
    <property type="project" value="InterPro"/>
</dbReference>
<dbReference type="AlphaFoldDB" id="A0A9P5HH92"/>
<dbReference type="GO" id="GO:0016020">
    <property type="term" value="C:membrane"/>
    <property type="evidence" value="ECO:0007669"/>
    <property type="project" value="TreeGrafter"/>
</dbReference>
<dbReference type="PROSITE" id="PS51388">
    <property type="entry name" value="GED"/>
    <property type="match status" value="1"/>
</dbReference>
<dbReference type="Pfam" id="PF00350">
    <property type="entry name" value="Dynamin_N"/>
    <property type="match status" value="1"/>
</dbReference>
<dbReference type="SMART" id="SM00053">
    <property type="entry name" value="DYNc"/>
    <property type="match status" value="1"/>
</dbReference>
<dbReference type="InterPro" id="IPR001401">
    <property type="entry name" value="Dynamin_GTPase"/>
</dbReference>
<feature type="compositionally biased region" description="Polar residues" evidence="3">
    <location>
        <begin position="1141"/>
        <end position="1157"/>
    </location>
</feature>
<dbReference type="FunFam" id="3.40.50.300:FF:001425">
    <property type="entry name" value="Dynamin GTPase, putative"/>
    <property type="match status" value="1"/>
</dbReference>
<sequence>MGDVLLDTDAVSQLGQDQKKLLDSIDSLRSLGVGKLVNLPQIIVVGDQSAGKSSVLEAISRVRFPVKGGLCTRFATELVLRRKPQEELVVKIRASNPDRQSEFNEKRFSKDDLPAIIEEAKKVMGVGDDSNGFSEDILRVEISGPDLEPLTLVDLPGFYHVGTSDQSPEGIATVLRLVEKYMKQKNSIILAVVSAKNEIVQQTVLGEVQKHDPTRERTMGIITKPDTLTPGSLEEEKYLQLAKNQESSHIFKHGWHVLRNRDGQESDERNSGAKRTSNESRDKAEMDFLSSGVWARFSSNNKGVDSLRHKLSKVLTKHIHLSLPGVIVDIENKLEAQKERLQSLGKARSNTLEIRQYLVGIAERLRDLTRAAVTGTYDGKFFADLHMNGLVTGQVSSDERKLRAVIRNLNRAFDAVISVRGSKMRIIDNDDFQFGDDRTVPESLEDWVDRFQVDEPEPISWTELKAGLELQASNNQGTQFPGSPNDRLALELFREQSQRWRDIAEKYLELVTDSAKAFVELILQHVIVADENTRDAIYAEYVVPFFDQRASALEEKLNELLIHYQEGDAVCLEDEFRMRLSRQTRPRLGNQVQRLLLTEHADLLDEETAESLEGNNALAEAIANAPDGQVSEFGLEGVVDMMTTYYEMSLRTFTDNVIILGVENCLISKMASLLTPMMVLEMDEETLSKLGAESPEIRAFQAAAMRSTREASPPPTPDAQTHPSTLKDVPATVRVPTSISPVIADTAGSGASTNNAENEPERAQNASSKDPVESHPPKRKHEPIISDPKLVFADSNPLISNTSNGTIADSGLAVKSGSASDGSSNVTTSKSLTSSLVADNDSAASSSGGPLKTVTAKSEKTSTTGIGSSSNTGASTDGASVCSVSVGNTPITGGLSGASTRNASGDNAPNTGGLFSGTPNSKASTEIGLFSASASKTARSNSPTTGGLFSSTSSSKAVPKSDDKISPAVGIRIERLGASTSNASVSSTPATGGLFAASASNTPSGNAPTTRGLFGGVSSSAPSSASSSNAPTPGGLFGGYGSTTPASNTTANSIPTPTGSGLFGGYKSTTSTSNTTASTVPPPTGGGLFGGYRSTTSTSSVHTPTGGGLFGGNKSNTPTNNTAGSSVLTPPGGGLFGGYRSTPTPGNTASSSVTTPPGSGLFGGSRSTTTANVAPVISLFGRSPRSGSTADEKTIVFGDKGAKGLSGVGSSKSFTASFGTPAKTSDDAITKKPKPFLRMN</sequence>
<reference evidence="6" key="1">
    <citation type="submission" date="2020-03" db="EMBL/GenBank/DDBJ databases">
        <title>Draft Genome Sequence of Cylindrodendrum hubeiense.</title>
        <authorList>
            <person name="Buettner E."/>
            <person name="Kellner H."/>
        </authorList>
    </citation>
    <scope>NUCLEOTIDE SEQUENCE</scope>
    <source>
        <strain evidence="6">IHI 201604</strain>
    </source>
</reference>
<keyword evidence="1" id="KW-0547">Nucleotide-binding</keyword>
<dbReference type="GO" id="GO:0005874">
    <property type="term" value="C:microtubule"/>
    <property type="evidence" value="ECO:0007669"/>
    <property type="project" value="TreeGrafter"/>
</dbReference>
<comment type="caution">
    <text evidence="6">The sequence shown here is derived from an EMBL/GenBank/DDBJ whole genome shotgun (WGS) entry which is preliminary data.</text>
</comment>
<dbReference type="InterPro" id="IPR030381">
    <property type="entry name" value="G_DYNAMIN_dom"/>
</dbReference>
<dbReference type="PANTHER" id="PTHR11566">
    <property type="entry name" value="DYNAMIN"/>
    <property type="match status" value="1"/>
</dbReference>
<feature type="compositionally biased region" description="Low complexity" evidence="3">
    <location>
        <begin position="1042"/>
        <end position="1053"/>
    </location>
</feature>
<dbReference type="InterPro" id="IPR020850">
    <property type="entry name" value="GED_dom"/>
</dbReference>
<feature type="compositionally biased region" description="Basic and acidic residues" evidence="3">
    <location>
        <begin position="259"/>
        <end position="283"/>
    </location>
</feature>
<dbReference type="Pfam" id="PF01031">
    <property type="entry name" value="Dynamin_M"/>
    <property type="match status" value="1"/>
</dbReference>
<evidence type="ECO:0000313" key="7">
    <source>
        <dbReference type="Proteomes" id="UP000722485"/>
    </source>
</evidence>
<dbReference type="Gene3D" id="3.40.50.300">
    <property type="entry name" value="P-loop containing nucleotide triphosphate hydrolases"/>
    <property type="match status" value="1"/>
</dbReference>
<feature type="region of interest" description="Disordered" evidence="3">
    <location>
        <begin position="933"/>
        <end position="963"/>
    </location>
</feature>